<protein>
    <submittedName>
        <fullName evidence="3">ComF family protein</fullName>
    </submittedName>
</protein>
<dbReference type="Gene3D" id="3.40.50.2020">
    <property type="match status" value="1"/>
</dbReference>
<dbReference type="SUPFAM" id="SSF53271">
    <property type="entry name" value="PRTase-like"/>
    <property type="match status" value="1"/>
</dbReference>
<dbReference type="RefSeq" id="WP_281247010.1">
    <property type="nucleotide sequence ID" value="NZ_FOHZ01000003.1"/>
</dbReference>
<evidence type="ECO:0000313" key="4">
    <source>
        <dbReference type="Proteomes" id="UP000198762"/>
    </source>
</evidence>
<sequence>MIKPPNSLSTRLTTLVNQVPAVLARLHKALLPELCVTCLAPDARNGLCDGCRGDLPVNDRCCTRCGLPLLLARPGRERTCGECLKLQPGYHRAFIPWRYEFPVDRMISRYKYQGQRQYARPLLGDMAVQVRNLLSRHPCRRPDLLIAAPMHRKRQRERGFNQAAEIAEAISQGTGIPWSDQLLQRTRSTRPQSGLGRSQRLNNLKGLFEVHGEVPRHVALVDDVVTTGATAGALAALLRKHGAETIEIWALARTPAGNTRSAQPFPDVAGNRQAGGQAR</sequence>
<dbReference type="InterPro" id="IPR051910">
    <property type="entry name" value="ComF/GntX_DNA_util-trans"/>
</dbReference>
<dbReference type="EMBL" id="FOHZ01000003">
    <property type="protein sequence ID" value="SES99651.1"/>
    <property type="molecule type" value="Genomic_DNA"/>
</dbReference>
<dbReference type="Proteomes" id="UP000198762">
    <property type="component" value="Unassembled WGS sequence"/>
</dbReference>
<evidence type="ECO:0000256" key="1">
    <source>
        <dbReference type="SAM" id="MobiDB-lite"/>
    </source>
</evidence>
<keyword evidence="4" id="KW-1185">Reference proteome</keyword>
<gene>
    <name evidence="3" type="ORF">SAMN04487962_103167</name>
</gene>
<dbReference type="InterPro" id="IPR044005">
    <property type="entry name" value="DZR_2"/>
</dbReference>
<dbReference type="PANTHER" id="PTHR47505">
    <property type="entry name" value="DNA UTILIZATION PROTEIN YHGH"/>
    <property type="match status" value="1"/>
</dbReference>
<organism evidence="3 4">
    <name type="scientific">Marinobacter segnicrescens</name>
    <dbReference type="NCBI Taxonomy" id="430453"/>
    <lineage>
        <taxon>Bacteria</taxon>
        <taxon>Pseudomonadati</taxon>
        <taxon>Pseudomonadota</taxon>
        <taxon>Gammaproteobacteria</taxon>
        <taxon>Pseudomonadales</taxon>
        <taxon>Marinobacteraceae</taxon>
        <taxon>Marinobacter</taxon>
    </lineage>
</organism>
<proteinExistence type="predicted"/>
<name>A0A1I0AYZ6_9GAMM</name>
<dbReference type="STRING" id="430453.SAMN04487962_103167"/>
<feature type="domain" description="Double zinc ribbon" evidence="2">
    <location>
        <begin position="28"/>
        <end position="84"/>
    </location>
</feature>
<dbReference type="Pfam" id="PF18912">
    <property type="entry name" value="DZR_2"/>
    <property type="match status" value="1"/>
</dbReference>
<evidence type="ECO:0000259" key="2">
    <source>
        <dbReference type="Pfam" id="PF18912"/>
    </source>
</evidence>
<accession>A0A1I0AYZ6</accession>
<evidence type="ECO:0000313" key="3">
    <source>
        <dbReference type="EMBL" id="SES99651.1"/>
    </source>
</evidence>
<dbReference type="PANTHER" id="PTHR47505:SF1">
    <property type="entry name" value="DNA UTILIZATION PROTEIN YHGH"/>
    <property type="match status" value="1"/>
</dbReference>
<dbReference type="AlphaFoldDB" id="A0A1I0AYZ6"/>
<reference evidence="4" key="1">
    <citation type="submission" date="2016-10" db="EMBL/GenBank/DDBJ databases">
        <authorList>
            <person name="Varghese N."/>
            <person name="Submissions S."/>
        </authorList>
    </citation>
    <scope>NUCLEOTIDE SEQUENCE [LARGE SCALE GENOMIC DNA]</scope>
    <source>
        <strain evidence="4">CGMCC 1.6489</strain>
    </source>
</reference>
<dbReference type="InterPro" id="IPR029057">
    <property type="entry name" value="PRTase-like"/>
</dbReference>
<feature type="region of interest" description="Disordered" evidence="1">
    <location>
        <begin position="257"/>
        <end position="279"/>
    </location>
</feature>